<reference evidence="3" key="1">
    <citation type="submission" date="2019-01" db="EMBL/GenBank/DDBJ databases">
        <title>Draft genomes of a novel of Sporanaerobacter strains.</title>
        <authorList>
            <person name="Ma S."/>
        </authorList>
    </citation>
    <scope>NUCLEOTIDE SEQUENCE [LARGE SCALE GENOMIC DNA]</scope>
    <source>
        <strain evidence="3">NJN-17</strain>
    </source>
</reference>
<dbReference type="Proteomes" id="UP000287969">
    <property type="component" value="Chromosome"/>
</dbReference>
<name>A0A410QBW1_9FIRM</name>
<evidence type="ECO:0000313" key="2">
    <source>
        <dbReference type="EMBL" id="QAT61338.1"/>
    </source>
</evidence>
<dbReference type="AlphaFoldDB" id="A0A410QBW1"/>
<dbReference type="RefSeq" id="WP_114218638.1">
    <property type="nucleotide sequence ID" value="NZ_CP035282.1"/>
</dbReference>
<protein>
    <recommendedName>
        <fullName evidence="1">DUF6873 domain-containing protein</fullName>
    </recommendedName>
</protein>
<evidence type="ECO:0000259" key="1">
    <source>
        <dbReference type="Pfam" id="PF21778"/>
    </source>
</evidence>
<accession>A0A410QBW1</accession>
<keyword evidence="3" id="KW-1185">Reference proteome</keyword>
<dbReference type="SUPFAM" id="SSF55909">
    <property type="entry name" value="Pentein"/>
    <property type="match status" value="1"/>
</dbReference>
<dbReference type="OrthoDB" id="1753686at2"/>
<dbReference type="InterPro" id="IPR049238">
    <property type="entry name" value="DUF6873"/>
</dbReference>
<feature type="domain" description="DUF6873" evidence="1">
    <location>
        <begin position="15"/>
        <end position="242"/>
    </location>
</feature>
<proteinExistence type="predicted"/>
<sequence>MNNPFIPLKKAKLVIVDGRIDKDSFEKLEEMGLKVIPTTCCKEIHPSVAFHPDMVIHPVNPETLVIAPNVFEYYEKVLYGMGIKLIKGEKWLNIKYPNDIAYNVLRISKYALHNFKYIDKKLLFYLKKEKLEFININQGYSKCSTAIIDEKAIITSDYPIYKKMSELGIDSLLIRQGAIELLGFNYGFIGGCCGNISKNEIIFYGNVFRHPDGEKIMKFLNKYNKNVYFLTEKNLVDIGTIISL</sequence>
<dbReference type="EMBL" id="CP035282">
    <property type="protein sequence ID" value="QAT61338.1"/>
    <property type="molecule type" value="Genomic_DNA"/>
</dbReference>
<organism evidence="2 3">
    <name type="scientific">Acidilutibacter cellobiosedens</name>
    <dbReference type="NCBI Taxonomy" id="2507161"/>
    <lineage>
        <taxon>Bacteria</taxon>
        <taxon>Bacillati</taxon>
        <taxon>Bacillota</taxon>
        <taxon>Tissierellia</taxon>
        <taxon>Tissierellales</taxon>
        <taxon>Acidilutibacteraceae</taxon>
        <taxon>Acidilutibacter</taxon>
    </lineage>
</organism>
<dbReference type="Pfam" id="PF21778">
    <property type="entry name" value="DUF6873"/>
    <property type="match status" value="1"/>
</dbReference>
<gene>
    <name evidence="2" type="ORF">EQM13_06905</name>
</gene>
<evidence type="ECO:0000313" key="3">
    <source>
        <dbReference type="Proteomes" id="UP000287969"/>
    </source>
</evidence>
<dbReference type="KEGG" id="spoa:EQM13_06905"/>